<proteinExistence type="predicted"/>
<gene>
    <name evidence="4" type="ORF">ACFQ0E_04900</name>
</gene>
<evidence type="ECO:0000256" key="2">
    <source>
        <dbReference type="SAM" id="SignalP"/>
    </source>
</evidence>
<dbReference type="InterPro" id="IPR011250">
    <property type="entry name" value="OMP/PagP_B-barrel"/>
</dbReference>
<accession>A0ABW2YCK4</accession>
<dbReference type="Gene3D" id="2.40.160.20">
    <property type="match status" value="1"/>
</dbReference>
<feature type="domain" description="Outer membrane protein beta-barrel" evidence="3">
    <location>
        <begin position="7"/>
        <end position="195"/>
    </location>
</feature>
<evidence type="ECO:0000313" key="5">
    <source>
        <dbReference type="Proteomes" id="UP001597110"/>
    </source>
</evidence>
<protein>
    <submittedName>
        <fullName evidence="4">Outer membrane beta-barrel protein</fullName>
    </submittedName>
</protein>
<evidence type="ECO:0000313" key="4">
    <source>
        <dbReference type="EMBL" id="MFD0724935.1"/>
    </source>
</evidence>
<feature type="signal peptide" evidence="2">
    <location>
        <begin position="1"/>
        <end position="21"/>
    </location>
</feature>
<evidence type="ECO:0000259" key="3">
    <source>
        <dbReference type="Pfam" id="PF13505"/>
    </source>
</evidence>
<evidence type="ECO:0000256" key="1">
    <source>
        <dbReference type="ARBA" id="ARBA00022729"/>
    </source>
</evidence>
<reference evidence="5" key="1">
    <citation type="journal article" date="2019" name="Int. J. Syst. Evol. Microbiol.">
        <title>The Global Catalogue of Microorganisms (GCM) 10K type strain sequencing project: providing services to taxonomists for standard genome sequencing and annotation.</title>
        <authorList>
            <consortium name="The Broad Institute Genomics Platform"/>
            <consortium name="The Broad Institute Genome Sequencing Center for Infectious Disease"/>
            <person name="Wu L."/>
            <person name="Ma J."/>
        </authorList>
    </citation>
    <scope>NUCLEOTIDE SEQUENCE [LARGE SCALE GENOMIC DNA]</scope>
    <source>
        <strain evidence="5">CCUG 55585</strain>
    </source>
</reference>
<dbReference type="EMBL" id="JBHTIF010000001">
    <property type="protein sequence ID" value="MFD0724935.1"/>
    <property type="molecule type" value="Genomic_DNA"/>
</dbReference>
<dbReference type="Pfam" id="PF13505">
    <property type="entry name" value="OMP_b-brl"/>
    <property type="match status" value="1"/>
</dbReference>
<comment type="caution">
    <text evidence="4">The sequence shown here is derived from an EMBL/GenBank/DDBJ whole genome shotgun (WGS) entry which is preliminary data.</text>
</comment>
<dbReference type="SUPFAM" id="SSF56925">
    <property type="entry name" value="OMPA-like"/>
    <property type="match status" value="1"/>
</dbReference>
<feature type="chain" id="PRO_5046636151" evidence="2">
    <location>
        <begin position="22"/>
        <end position="195"/>
    </location>
</feature>
<keyword evidence="1 2" id="KW-0732">Signal</keyword>
<name>A0ABW2YCK4_9GAMM</name>
<sequence length="195" mass="20453">MKKIALFAALAAVSLTSNAFAADGKGAFLRAEAGNTRIHYSAIDDSENDVGYNLRGGYFINQNLAFEAFVGNLGGDGIDGASIDAINYGVGIVGKKSFGETAHEGFFIGGRVGVARIDVDLDVDGAGNFEGHSNHPYIGASIGYDFNANMGLSLNVDHQKFSSNGLDGNVGPVPVRITDVGAQFTTVTLGFEYRF</sequence>
<dbReference type="InterPro" id="IPR027385">
    <property type="entry name" value="Beta-barrel_OMP"/>
</dbReference>
<dbReference type="Proteomes" id="UP001597110">
    <property type="component" value="Unassembled WGS sequence"/>
</dbReference>
<keyword evidence="5" id="KW-1185">Reference proteome</keyword>
<organism evidence="4 5">
    <name type="scientific">Lysobacter brunescens</name>
    <dbReference type="NCBI Taxonomy" id="262323"/>
    <lineage>
        <taxon>Bacteria</taxon>
        <taxon>Pseudomonadati</taxon>
        <taxon>Pseudomonadota</taxon>
        <taxon>Gammaproteobacteria</taxon>
        <taxon>Lysobacterales</taxon>
        <taxon>Lysobacteraceae</taxon>
        <taxon>Lysobacter</taxon>
    </lineage>
</organism>
<dbReference type="RefSeq" id="WP_386822563.1">
    <property type="nucleotide sequence ID" value="NZ_JBHTIF010000001.1"/>
</dbReference>